<sequence>MYHVDTQHLSSKAIKCRTPAESDTNRLVEAYTIRQFSIIYMLLNILSSWNIPPTPDKRKETIQINKTSPPPFMEKSAKVSSRPPNEWKKLMNEDLERDFSWLPQRFGGTLQRVFFFMHHPVFAHPFRRGPRNEWIPVQSDWNAKDG</sequence>
<dbReference type="Proteomes" id="UP001054837">
    <property type="component" value="Unassembled WGS sequence"/>
</dbReference>
<gene>
    <name evidence="2" type="ORF">CDAR_195691</name>
</gene>
<evidence type="ECO:0000313" key="2">
    <source>
        <dbReference type="EMBL" id="GIY29266.1"/>
    </source>
</evidence>
<keyword evidence="3" id="KW-1185">Reference proteome</keyword>
<reference evidence="2 3" key="1">
    <citation type="submission" date="2021-06" db="EMBL/GenBank/DDBJ databases">
        <title>Caerostris darwini draft genome.</title>
        <authorList>
            <person name="Kono N."/>
            <person name="Arakawa K."/>
        </authorList>
    </citation>
    <scope>NUCLEOTIDE SEQUENCE [LARGE SCALE GENOMIC DNA]</scope>
</reference>
<comment type="caution">
    <text evidence="2">The sequence shown here is derived from an EMBL/GenBank/DDBJ whole genome shotgun (WGS) entry which is preliminary data.</text>
</comment>
<dbReference type="EMBL" id="BPLQ01007295">
    <property type="protein sequence ID" value="GIY29266.1"/>
    <property type="molecule type" value="Genomic_DNA"/>
</dbReference>
<protein>
    <submittedName>
        <fullName evidence="2">Uncharacterized protein</fullName>
    </submittedName>
</protein>
<dbReference type="AlphaFoldDB" id="A0AAV4S7V9"/>
<name>A0AAV4S7V9_9ARAC</name>
<evidence type="ECO:0000256" key="1">
    <source>
        <dbReference type="SAM" id="MobiDB-lite"/>
    </source>
</evidence>
<accession>A0AAV4S7V9</accession>
<organism evidence="2 3">
    <name type="scientific">Caerostris darwini</name>
    <dbReference type="NCBI Taxonomy" id="1538125"/>
    <lineage>
        <taxon>Eukaryota</taxon>
        <taxon>Metazoa</taxon>
        <taxon>Ecdysozoa</taxon>
        <taxon>Arthropoda</taxon>
        <taxon>Chelicerata</taxon>
        <taxon>Arachnida</taxon>
        <taxon>Araneae</taxon>
        <taxon>Araneomorphae</taxon>
        <taxon>Entelegynae</taxon>
        <taxon>Araneoidea</taxon>
        <taxon>Araneidae</taxon>
        <taxon>Caerostris</taxon>
    </lineage>
</organism>
<proteinExistence type="predicted"/>
<feature type="region of interest" description="Disordered" evidence="1">
    <location>
        <begin position="64"/>
        <end position="85"/>
    </location>
</feature>
<evidence type="ECO:0000313" key="3">
    <source>
        <dbReference type="Proteomes" id="UP001054837"/>
    </source>
</evidence>